<keyword evidence="1" id="KW-0812">Transmembrane</keyword>
<dbReference type="Proteomes" id="UP000288805">
    <property type="component" value="Unassembled WGS sequence"/>
</dbReference>
<keyword evidence="1" id="KW-1133">Transmembrane helix</keyword>
<evidence type="ECO:0000256" key="1">
    <source>
        <dbReference type="SAM" id="Phobius"/>
    </source>
</evidence>
<reference evidence="3 4" key="1">
    <citation type="journal article" date="2018" name="PLoS Genet.">
        <title>Population sequencing reveals clonal diversity and ancestral inbreeding in the grapevine cultivar Chardonnay.</title>
        <authorList>
            <person name="Roach M.J."/>
            <person name="Johnson D.L."/>
            <person name="Bohlmann J."/>
            <person name="van Vuuren H.J."/>
            <person name="Jones S.J."/>
            <person name="Pretorius I.S."/>
            <person name="Schmidt S.A."/>
            <person name="Borneman A.R."/>
        </authorList>
    </citation>
    <scope>NUCLEOTIDE SEQUENCE [LARGE SCALE GENOMIC DNA]</scope>
    <source>
        <strain evidence="4">cv. Chardonnay</strain>
        <tissue evidence="3">Leaf</tissue>
    </source>
</reference>
<dbReference type="EMBL" id="QGNW01000349">
    <property type="protein sequence ID" value="RVW75425.1"/>
    <property type="molecule type" value="Genomic_DNA"/>
</dbReference>
<evidence type="ECO:0000259" key="2">
    <source>
        <dbReference type="Pfam" id="PF13850"/>
    </source>
</evidence>
<protein>
    <submittedName>
        <fullName evidence="3">Endoplasmic reticulum-Golgi intermediate compartment protein 3</fullName>
    </submittedName>
</protein>
<dbReference type="Pfam" id="PF13850">
    <property type="entry name" value="ERGIC_N"/>
    <property type="match status" value="1"/>
</dbReference>
<comment type="caution">
    <text evidence="3">The sequence shown here is derived from an EMBL/GenBank/DDBJ whole genome shotgun (WGS) entry which is preliminary data.</text>
</comment>
<gene>
    <name evidence="3" type="primary">ergic3_1</name>
    <name evidence="3" type="ORF">CK203_060513</name>
</gene>
<proteinExistence type="predicted"/>
<evidence type="ECO:0000313" key="3">
    <source>
        <dbReference type="EMBL" id="RVW75425.1"/>
    </source>
</evidence>
<feature type="transmembrane region" description="Helical" evidence="1">
    <location>
        <begin position="21"/>
        <end position="44"/>
    </location>
</feature>
<accession>A0A438GT87</accession>
<dbReference type="InterPro" id="IPR045888">
    <property type="entry name" value="Erv"/>
</dbReference>
<feature type="domain" description="Endoplasmic reticulum vesicle transporter N-terminal" evidence="2">
    <location>
        <begin position="8"/>
        <end position="97"/>
    </location>
</feature>
<dbReference type="PANTHER" id="PTHR10984:SF56">
    <property type="entry name" value="ENDOPLASMIC RETICULUM-GOLGI INTERMEDIATE COMPARTMENT PROTEIN 3-LIKE"/>
    <property type="match status" value="1"/>
</dbReference>
<sequence>MDRVFQRLRNLDAYPKINEDFYSRTFSGGLITLISSIVMLFLFFSELRLYLHTVTETKLVVDTSRGGTLRINFDVTFPAVPCSVLTLDAMDISGEQHHDIKHDIVKKRIDAHGNVVAVRQDGIGGPQVSETLFLPFFQIKELFTYLVLI</sequence>
<evidence type="ECO:0000313" key="4">
    <source>
        <dbReference type="Proteomes" id="UP000288805"/>
    </source>
</evidence>
<keyword evidence="1" id="KW-0472">Membrane</keyword>
<dbReference type="PANTHER" id="PTHR10984">
    <property type="entry name" value="ENDOPLASMIC RETICULUM-GOLGI INTERMEDIATE COMPARTMENT PROTEIN"/>
    <property type="match status" value="1"/>
</dbReference>
<organism evidence="3 4">
    <name type="scientific">Vitis vinifera</name>
    <name type="common">Grape</name>
    <dbReference type="NCBI Taxonomy" id="29760"/>
    <lineage>
        <taxon>Eukaryota</taxon>
        <taxon>Viridiplantae</taxon>
        <taxon>Streptophyta</taxon>
        <taxon>Embryophyta</taxon>
        <taxon>Tracheophyta</taxon>
        <taxon>Spermatophyta</taxon>
        <taxon>Magnoliopsida</taxon>
        <taxon>eudicotyledons</taxon>
        <taxon>Gunneridae</taxon>
        <taxon>Pentapetalae</taxon>
        <taxon>rosids</taxon>
        <taxon>Vitales</taxon>
        <taxon>Vitaceae</taxon>
        <taxon>Viteae</taxon>
        <taxon>Vitis</taxon>
    </lineage>
</organism>
<dbReference type="AlphaFoldDB" id="A0A438GT87"/>
<dbReference type="InterPro" id="IPR039542">
    <property type="entry name" value="Erv_N"/>
</dbReference>
<name>A0A438GT87_VITVI</name>